<dbReference type="VEuPathDB" id="ToxoDB:EMH_0058390"/>
<keyword evidence="1" id="KW-0234">DNA repair</keyword>
<dbReference type="PANTHER" id="PTHR11081">
    <property type="entry name" value="FLAP ENDONUCLEASE FAMILY MEMBER"/>
    <property type="match status" value="1"/>
</dbReference>
<keyword evidence="1" id="KW-0460">Magnesium</keyword>
<dbReference type="GO" id="GO:0035312">
    <property type="term" value="F:5'-3' DNA exonuclease activity"/>
    <property type="evidence" value="ECO:0007669"/>
    <property type="project" value="UniProtKB-UniRule"/>
</dbReference>
<dbReference type="PRINTS" id="PR00853">
    <property type="entry name" value="XPGRADSUPER"/>
</dbReference>
<dbReference type="InterPro" id="IPR029060">
    <property type="entry name" value="PIN-like_dom_sf"/>
</dbReference>
<comment type="subcellular location">
    <subcellularLocation>
        <location evidence="1">Nucleus</location>
    </subcellularLocation>
</comment>
<dbReference type="GeneID" id="25380465"/>
<dbReference type="SMART" id="SM00484">
    <property type="entry name" value="XPGI"/>
    <property type="match status" value="1"/>
</dbReference>
<evidence type="ECO:0000259" key="3">
    <source>
        <dbReference type="SMART" id="SM00484"/>
    </source>
</evidence>
<dbReference type="GO" id="GO:0005634">
    <property type="term" value="C:nucleus"/>
    <property type="evidence" value="ECO:0007669"/>
    <property type="project" value="UniProtKB-SubCell"/>
</dbReference>
<dbReference type="GO" id="GO:0006281">
    <property type="term" value="P:DNA repair"/>
    <property type="evidence" value="ECO:0007669"/>
    <property type="project" value="UniProtKB-UniRule"/>
</dbReference>
<dbReference type="RefSeq" id="XP_013353030.1">
    <property type="nucleotide sequence ID" value="XM_013497576.1"/>
</dbReference>
<evidence type="ECO:0000313" key="4">
    <source>
        <dbReference type="EMBL" id="CDJ30463.1"/>
    </source>
</evidence>
<dbReference type="GO" id="GO:0003677">
    <property type="term" value="F:DNA binding"/>
    <property type="evidence" value="ECO:0007669"/>
    <property type="project" value="UniProtKB-UniRule"/>
</dbReference>
<dbReference type="Pfam" id="PF00867">
    <property type="entry name" value="XPG_I"/>
    <property type="match status" value="1"/>
</dbReference>
<evidence type="ECO:0000256" key="2">
    <source>
        <dbReference type="SAM" id="MobiDB-lite"/>
    </source>
</evidence>
<dbReference type="OrthoDB" id="26491at2759"/>
<keyword evidence="1 4" id="KW-0269">Exonuclease</keyword>
<feature type="domain" description="XPG-I" evidence="3">
    <location>
        <begin position="42"/>
        <end position="109"/>
    </location>
</feature>
<comment type="function">
    <text evidence="1">5'-&gt;3' double-stranded DNA exonuclease which may also possess a cryptic 3'-&gt;5' double-stranded DNA exonuclease activity. Functions in DNA mismatch repair.</text>
</comment>
<dbReference type="InterPro" id="IPR019974">
    <property type="entry name" value="XPG_CS"/>
</dbReference>
<dbReference type="PROSITE" id="PS00842">
    <property type="entry name" value="XPG_2"/>
    <property type="match status" value="1"/>
</dbReference>
<keyword evidence="1" id="KW-0238">DNA-binding</keyword>
<dbReference type="PANTHER" id="PTHR11081:SF8">
    <property type="entry name" value="EXONUCLEASE 1"/>
    <property type="match status" value="1"/>
</dbReference>
<reference evidence="4" key="1">
    <citation type="submission" date="2013-10" db="EMBL/GenBank/DDBJ databases">
        <title>Genomic analysis of the causative agents of coccidiosis in chickens.</title>
        <authorList>
            <person name="Reid A.J."/>
            <person name="Blake D."/>
            <person name="Billington K."/>
            <person name="Browne H."/>
            <person name="Dunn M."/>
            <person name="Hung S."/>
            <person name="Kawahara F."/>
            <person name="Miranda-Saavedra D."/>
            <person name="Mourier T."/>
            <person name="Nagra H."/>
            <person name="Otto T.D."/>
            <person name="Rawlings N."/>
            <person name="Sanchez A."/>
            <person name="Sanders M."/>
            <person name="Subramaniam C."/>
            <person name="Tay Y."/>
            <person name="Dear P."/>
            <person name="Doerig C."/>
            <person name="Gruber A."/>
            <person name="Parkinson J."/>
            <person name="Shirley M."/>
            <person name="Wan K.L."/>
            <person name="Berriman M."/>
            <person name="Tomley F."/>
            <person name="Pain A."/>
        </authorList>
    </citation>
    <scope>NUCLEOTIDE SEQUENCE [LARGE SCALE GENOMIC DNA]</scope>
    <source>
        <strain evidence="4">Houghton</strain>
    </source>
</reference>
<keyword evidence="1" id="KW-0228">DNA excision</keyword>
<keyword evidence="1" id="KW-0539">Nucleus</keyword>
<comment type="cofactor">
    <cofactor evidence="1">
        <name>Mg(2+)</name>
        <dbReference type="ChEBI" id="CHEBI:18420"/>
    </cofactor>
    <text evidence="1">Binds 2 magnesium ions per subunit. They probably participate in the reaction catalyzed by the enzyme. May bind an additional third magnesium ion after substrate binding.</text>
</comment>
<dbReference type="InterPro" id="IPR006084">
    <property type="entry name" value="XPG/Rad2"/>
</dbReference>
<keyword evidence="1" id="KW-0378">Hydrolase</keyword>
<reference evidence="4" key="2">
    <citation type="submission" date="2013-10" db="EMBL/GenBank/DDBJ databases">
        <authorList>
            <person name="Aslett M."/>
        </authorList>
    </citation>
    <scope>NUCLEOTIDE SEQUENCE [LARGE SCALE GENOMIC DNA]</scope>
    <source>
        <strain evidence="4">Houghton</strain>
    </source>
</reference>
<accession>U6K3Y0</accession>
<sequence>MQLREAGQAGNGVYIIAEASGNAEQAAGHSRSAVDKVIAACRELGIRCIVAPFEADAQLAYLSRTNQIHSAISEDSDLLAYGCKRVMLKMDKEGKCEVLRLPFLQDENDNFLSEPQIHHNKTSKQTDKEEVVAGHLEAERTFMNHKVFDPRTQRVVLIRSHATQGQRSDIDASFEDVDERAIAIATGVIDPRTGAARNTALSPAECALIRDCQEKAFCGLEARQLRAEIASKIEETRSKLVTGETPKETTDIVSSDTLNGTEEHKTERHIKKATGITVRLAMRAPTGACVAIEAPTQQKKENKLTICPPEDVLNALDAFVAPTALSRNSKEATATANAVDSDERIKVAKRLLQDMKDESLKLIGAAPALAEVPTNVMPATTSATPAAVAEAATAEPDPGCGDVTVSLTGAECSSRQSYRSSSLLQFASATKRSRHQDTLCSPHEARFYCRMLRPSILFS</sequence>
<name>U6K3Y0_9EIME</name>
<keyword evidence="1" id="KW-0540">Nuclease</keyword>
<dbReference type="Proteomes" id="UP000030744">
    <property type="component" value="Unassembled WGS sequence"/>
</dbReference>
<proteinExistence type="inferred from homology"/>
<keyword evidence="1" id="KW-0227">DNA damage</keyword>
<dbReference type="EC" id="3.1.-.-" evidence="1"/>
<dbReference type="Gene3D" id="3.40.50.1010">
    <property type="entry name" value="5'-nuclease"/>
    <property type="match status" value="1"/>
</dbReference>
<organism evidence="4 5">
    <name type="scientific">Eimeria mitis</name>
    <dbReference type="NCBI Taxonomy" id="44415"/>
    <lineage>
        <taxon>Eukaryota</taxon>
        <taxon>Sar</taxon>
        <taxon>Alveolata</taxon>
        <taxon>Apicomplexa</taxon>
        <taxon>Conoidasida</taxon>
        <taxon>Coccidia</taxon>
        <taxon>Eucoccidiorida</taxon>
        <taxon>Eimeriorina</taxon>
        <taxon>Eimeriidae</taxon>
        <taxon>Eimeria</taxon>
    </lineage>
</organism>
<feature type="compositionally biased region" description="Polar residues" evidence="2">
    <location>
        <begin position="251"/>
        <end position="260"/>
    </location>
</feature>
<evidence type="ECO:0000256" key="1">
    <source>
        <dbReference type="RuleBase" id="RU910737"/>
    </source>
</evidence>
<keyword evidence="1" id="KW-0479">Metal-binding</keyword>
<keyword evidence="5" id="KW-1185">Reference proteome</keyword>
<dbReference type="InterPro" id="IPR006086">
    <property type="entry name" value="XPG-I_dom"/>
</dbReference>
<feature type="region of interest" description="Disordered" evidence="2">
    <location>
        <begin position="241"/>
        <end position="265"/>
    </location>
</feature>
<dbReference type="EMBL" id="HG682533">
    <property type="protein sequence ID" value="CDJ30463.1"/>
    <property type="molecule type" value="Genomic_DNA"/>
</dbReference>
<dbReference type="AlphaFoldDB" id="U6K3Y0"/>
<protein>
    <recommendedName>
        <fullName evidence="1">Exonuclease 1</fullName>
        <ecNumber evidence="1">3.1.-.-</ecNumber>
    </recommendedName>
</protein>
<keyword evidence="1" id="KW-0267">Excision nuclease</keyword>
<comment type="similarity">
    <text evidence="1">Belongs to the XPG/RAD2 endonuclease family. EXO1 subfamily.</text>
</comment>
<dbReference type="GO" id="GO:0046872">
    <property type="term" value="F:metal ion binding"/>
    <property type="evidence" value="ECO:0007669"/>
    <property type="project" value="UniProtKB-UniRule"/>
</dbReference>
<dbReference type="SUPFAM" id="SSF88723">
    <property type="entry name" value="PIN domain-like"/>
    <property type="match status" value="1"/>
</dbReference>
<evidence type="ECO:0000313" key="5">
    <source>
        <dbReference type="Proteomes" id="UP000030744"/>
    </source>
</evidence>
<gene>
    <name evidence="4" type="ORF">EMH_0058390</name>
</gene>
<dbReference type="GO" id="GO:0017108">
    <property type="term" value="F:5'-flap endonuclease activity"/>
    <property type="evidence" value="ECO:0007669"/>
    <property type="project" value="TreeGrafter"/>
</dbReference>